<dbReference type="Proteomes" id="UP000695562">
    <property type="component" value="Unassembled WGS sequence"/>
</dbReference>
<evidence type="ECO:0000256" key="5">
    <source>
        <dbReference type="PIRSR" id="PIRSR601613-1"/>
    </source>
</evidence>
<evidence type="ECO:0000313" key="9">
    <source>
        <dbReference type="Proteomes" id="UP000695562"/>
    </source>
</evidence>
<feature type="binding site" evidence="5">
    <location>
        <position position="468"/>
    </location>
    <ligand>
        <name>FAD</name>
        <dbReference type="ChEBI" id="CHEBI:57692"/>
    </ligand>
</feature>
<comment type="cofactor">
    <cofactor evidence="1 6">
        <name>FAD</name>
        <dbReference type="ChEBI" id="CHEBI:57692"/>
    </cofactor>
</comment>
<evidence type="ECO:0000256" key="2">
    <source>
        <dbReference type="ARBA" id="ARBA00005995"/>
    </source>
</evidence>
<dbReference type="AlphaFoldDB" id="A0A8J4UVZ1"/>
<dbReference type="PRINTS" id="PR00757">
    <property type="entry name" value="AMINEOXDASEF"/>
</dbReference>
<dbReference type="OrthoDB" id="5046242at2759"/>
<keyword evidence="9" id="KW-1185">Reference proteome</keyword>
<dbReference type="PANTHER" id="PTHR43563">
    <property type="entry name" value="AMINE OXIDASE"/>
    <property type="match status" value="1"/>
</dbReference>
<dbReference type="Gene3D" id="3.90.660.10">
    <property type="match status" value="1"/>
</dbReference>
<dbReference type="InterPro" id="IPR050703">
    <property type="entry name" value="Flavin_MAO"/>
</dbReference>
<dbReference type="SUPFAM" id="SSF54373">
    <property type="entry name" value="FAD-linked reductases, C-terminal domain"/>
    <property type="match status" value="1"/>
</dbReference>
<comment type="caution">
    <text evidence="8">The sequence shown here is derived from an EMBL/GenBank/DDBJ whole genome shotgun (WGS) entry which is preliminary data.</text>
</comment>
<dbReference type="InterPro" id="IPR036188">
    <property type="entry name" value="FAD/NAD-bd_sf"/>
</dbReference>
<evidence type="ECO:0000256" key="1">
    <source>
        <dbReference type="ARBA" id="ARBA00001974"/>
    </source>
</evidence>
<keyword evidence="3 6" id="KW-0560">Oxidoreductase</keyword>
<dbReference type="EMBL" id="AJWJ01000725">
    <property type="protein sequence ID" value="KAF2069180.1"/>
    <property type="molecule type" value="Genomic_DNA"/>
</dbReference>
<dbReference type="InterPro" id="IPR001613">
    <property type="entry name" value="Flavin_amine_oxidase"/>
</dbReference>
<dbReference type="PANTHER" id="PTHR43563:SF1">
    <property type="entry name" value="AMINE OXIDASE [FLAVIN-CONTAINING] B"/>
    <property type="match status" value="1"/>
</dbReference>
<organism evidence="8 9">
    <name type="scientific">Polysphondylium violaceum</name>
    <dbReference type="NCBI Taxonomy" id="133409"/>
    <lineage>
        <taxon>Eukaryota</taxon>
        <taxon>Amoebozoa</taxon>
        <taxon>Evosea</taxon>
        <taxon>Eumycetozoa</taxon>
        <taxon>Dictyostelia</taxon>
        <taxon>Dictyosteliales</taxon>
        <taxon>Dictyosteliaceae</taxon>
        <taxon>Polysphondylium</taxon>
    </lineage>
</organism>
<dbReference type="GO" id="GO:0097621">
    <property type="term" value="F:monoamine oxidase activity"/>
    <property type="evidence" value="ECO:0007669"/>
    <property type="project" value="UniProtKB-EC"/>
</dbReference>
<dbReference type="Gene3D" id="3.50.50.60">
    <property type="entry name" value="FAD/NAD(P)-binding domain"/>
    <property type="match status" value="1"/>
</dbReference>
<sequence>MNKYSNPMKENTHHSSLSIRDRYDCIIVGGGLSGLQAAKILSKKNLSILLLEARNRVGGRTKFVEYEGYKWDIGGQWLAEPESQYRMYRLLRETGQKTFPQTCDGKKVWILNEVANSFDEGCFPASIPENYRHQLEEAIEKLKILIDEIDIEFPWSHGRAKEFDSISLTDWLRNQCGCVEQTTEMICTIVMGILAKNPADTSFLYTLLYLKSANGWDSAFSVENGAQGHRIYGSSAQVSETLAKQVSEKPNVTMCLSQCVTSIDQSKDRKNDPFPSLIKVSFKSTEKEARSTTTTVYSKFLILAIPPLFINNIQITPSLPSKRIKLNQSMEMGNVIKFIIFYKNNFWKKMGFSGEIFSNRGSVNEAYDATLVDGRGGACIVGFFAGVNATKWANKSLVERRSEVMDIVHRSFGSNEAFQPINYIENNWMAEEWSKGGYTSVFPPNGVFSECGETLRKPFGNIHFAGTETATEWTGYMEGALQSSERE</sequence>
<proteinExistence type="inferred from homology"/>
<protein>
    <recommendedName>
        <fullName evidence="6">Amine oxidase</fullName>
        <ecNumber evidence="6">1.4.3.-</ecNumber>
    </recommendedName>
</protein>
<evidence type="ECO:0000256" key="3">
    <source>
        <dbReference type="ARBA" id="ARBA00023002"/>
    </source>
</evidence>
<dbReference type="EC" id="1.4.3.-" evidence="6"/>
<comment type="similarity">
    <text evidence="2 6">Belongs to the flavin monoamine oxidase family.</text>
</comment>
<gene>
    <name evidence="8" type="ORF">CYY_009503</name>
</gene>
<accession>A0A8J4UVZ1</accession>
<comment type="catalytic activity">
    <reaction evidence="4">
        <text>a secondary aliphatic amine + O2 + H2O = a primary amine + an aldehyde + H2O2</text>
        <dbReference type="Rhea" id="RHEA:26414"/>
        <dbReference type="ChEBI" id="CHEBI:15377"/>
        <dbReference type="ChEBI" id="CHEBI:15379"/>
        <dbReference type="ChEBI" id="CHEBI:16240"/>
        <dbReference type="ChEBI" id="CHEBI:17478"/>
        <dbReference type="ChEBI" id="CHEBI:58855"/>
        <dbReference type="ChEBI" id="CHEBI:65296"/>
        <dbReference type="EC" id="1.4.3.4"/>
    </reaction>
</comment>
<dbReference type="Pfam" id="PF01593">
    <property type="entry name" value="Amino_oxidase"/>
    <property type="match status" value="1"/>
</dbReference>
<evidence type="ECO:0000259" key="7">
    <source>
        <dbReference type="Pfam" id="PF01593"/>
    </source>
</evidence>
<feature type="binding site" evidence="5">
    <location>
        <begin position="52"/>
        <end position="53"/>
    </location>
    <ligand>
        <name>FAD</name>
        <dbReference type="ChEBI" id="CHEBI:57692"/>
    </ligand>
</feature>
<evidence type="ECO:0000313" key="8">
    <source>
        <dbReference type="EMBL" id="KAF2069180.1"/>
    </source>
</evidence>
<keyword evidence="6" id="KW-0285">Flavoprotein</keyword>
<feature type="binding site" evidence="5">
    <location>
        <position position="33"/>
    </location>
    <ligand>
        <name>FAD</name>
        <dbReference type="ChEBI" id="CHEBI:57692"/>
    </ligand>
</feature>
<feature type="domain" description="Amine oxidase" evidence="7">
    <location>
        <begin position="32"/>
        <end position="487"/>
    </location>
</feature>
<dbReference type="Gene3D" id="1.10.405.10">
    <property type="entry name" value="Guanine Nucleotide Dissociation Inhibitor, domain 1"/>
    <property type="match status" value="1"/>
</dbReference>
<feature type="binding site" evidence="5">
    <location>
        <position position="260"/>
    </location>
    <ligand>
        <name>FAD</name>
        <dbReference type="ChEBI" id="CHEBI:57692"/>
    </ligand>
</feature>
<dbReference type="InterPro" id="IPR002937">
    <property type="entry name" value="Amino_oxidase"/>
</dbReference>
<feature type="binding site" evidence="5">
    <location>
        <position position="383"/>
    </location>
    <ligand>
        <name>substrate</name>
    </ligand>
</feature>
<reference evidence="8" key="1">
    <citation type="submission" date="2020-01" db="EMBL/GenBank/DDBJ databases">
        <title>Development of genomics and gene disruption for Polysphondylium violaceum indicates a role for the polyketide synthase stlB in stalk morphogenesis.</title>
        <authorList>
            <person name="Narita B."/>
            <person name="Kawabe Y."/>
            <person name="Kin K."/>
            <person name="Saito T."/>
            <person name="Gibbs R."/>
            <person name="Kuspa A."/>
            <person name="Muzny D."/>
            <person name="Queller D."/>
            <person name="Richards S."/>
            <person name="Strassman J."/>
            <person name="Sucgang R."/>
            <person name="Worley K."/>
            <person name="Schaap P."/>
        </authorList>
    </citation>
    <scope>NUCLEOTIDE SEQUENCE</scope>
    <source>
        <strain evidence="8">QSvi11</strain>
    </source>
</reference>
<name>A0A8J4UVZ1_9MYCE</name>
<dbReference type="SUPFAM" id="SSF51905">
    <property type="entry name" value="FAD/NAD(P)-binding domain"/>
    <property type="match status" value="1"/>
</dbReference>
<keyword evidence="6" id="KW-0274">FAD</keyword>
<evidence type="ECO:0000256" key="4">
    <source>
        <dbReference type="ARBA" id="ARBA00048448"/>
    </source>
</evidence>
<evidence type="ECO:0000256" key="6">
    <source>
        <dbReference type="RuleBase" id="RU362067"/>
    </source>
</evidence>